<proteinExistence type="predicted"/>
<protein>
    <submittedName>
        <fullName evidence="2 4">Uncharacterized protein</fullName>
    </submittedName>
</protein>
<evidence type="ECO:0000256" key="1">
    <source>
        <dbReference type="SAM" id="MobiDB-lite"/>
    </source>
</evidence>
<dbReference type="EMBL" id="UZAE01001139">
    <property type="protein sequence ID" value="VDN98222.1"/>
    <property type="molecule type" value="Genomic_DNA"/>
</dbReference>
<feature type="compositionally biased region" description="Basic and acidic residues" evidence="1">
    <location>
        <begin position="1"/>
        <end position="15"/>
    </location>
</feature>
<evidence type="ECO:0000313" key="4">
    <source>
        <dbReference type="WBParaSite" id="HNAJ_0000236401-mRNA-1"/>
    </source>
</evidence>
<accession>A0A0R3T5M6</accession>
<gene>
    <name evidence="2" type="ORF">HNAJ_LOCUS2363</name>
</gene>
<feature type="region of interest" description="Disordered" evidence="1">
    <location>
        <begin position="1"/>
        <end position="45"/>
    </location>
</feature>
<keyword evidence="3" id="KW-1185">Reference proteome</keyword>
<dbReference type="AlphaFoldDB" id="A0A0R3T5M6"/>
<sequence>MVSERGQEDERRSVDEGVLLGEVDDMPDPMREGVAPSPPGDWTGVTSAEKLFPPLSTSASELELLSPALSSARTKIKYDS</sequence>
<dbReference type="Proteomes" id="UP000278807">
    <property type="component" value="Unassembled WGS sequence"/>
</dbReference>
<evidence type="ECO:0000313" key="3">
    <source>
        <dbReference type="Proteomes" id="UP000278807"/>
    </source>
</evidence>
<reference evidence="2 3" key="2">
    <citation type="submission" date="2018-11" db="EMBL/GenBank/DDBJ databases">
        <authorList>
            <consortium name="Pathogen Informatics"/>
        </authorList>
    </citation>
    <scope>NUCLEOTIDE SEQUENCE [LARGE SCALE GENOMIC DNA]</scope>
</reference>
<evidence type="ECO:0000313" key="2">
    <source>
        <dbReference type="EMBL" id="VDN98222.1"/>
    </source>
</evidence>
<reference evidence="4" key="1">
    <citation type="submission" date="2017-02" db="UniProtKB">
        <authorList>
            <consortium name="WormBaseParasite"/>
        </authorList>
    </citation>
    <scope>IDENTIFICATION</scope>
</reference>
<dbReference type="WBParaSite" id="HNAJ_0000236401-mRNA-1">
    <property type="protein sequence ID" value="HNAJ_0000236401-mRNA-1"/>
    <property type="gene ID" value="HNAJ_0000236401"/>
</dbReference>
<name>A0A0R3T5M6_RODNA</name>
<organism evidence="4">
    <name type="scientific">Rodentolepis nana</name>
    <name type="common">Dwarf tapeworm</name>
    <name type="synonym">Hymenolepis nana</name>
    <dbReference type="NCBI Taxonomy" id="102285"/>
    <lineage>
        <taxon>Eukaryota</taxon>
        <taxon>Metazoa</taxon>
        <taxon>Spiralia</taxon>
        <taxon>Lophotrochozoa</taxon>
        <taxon>Platyhelminthes</taxon>
        <taxon>Cestoda</taxon>
        <taxon>Eucestoda</taxon>
        <taxon>Cyclophyllidea</taxon>
        <taxon>Hymenolepididae</taxon>
        <taxon>Rodentolepis</taxon>
    </lineage>
</organism>